<protein>
    <submittedName>
        <fullName evidence="1">Uncharacterized protein</fullName>
    </submittedName>
</protein>
<accession>A0AA40IVW5</accession>
<evidence type="ECO:0000313" key="2">
    <source>
        <dbReference type="Proteomes" id="UP000027770"/>
    </source>
</evidence>
<comment type="caution">
    <text evidence="1">The sequence shown here is derived from an EMBL/GenBank/DDBJ whole genome shotgun (WGS) entry which is preliminary data.</text>
</comment>
<keyword evidence="2" id="KW-1185">Reference proteome</keyword>
<gene>
    <name evidence="1" type="ORF">Z959_00870</name>
</gene>
<organism evidence="1 2">
    <name type="scientific">Clostridium novyi B str. ATCC 27606</name>
    <dbReference type="NCBI Taxonomy" id="1443123"/>
    <lineage>
        <taxon>Bacteria</taxon>
        <taxon>Bacillati</taxon>
        <taxon>Bacillota</taxon>
        <taxon>Clostridia</taxon>
        <taxon>Eubacteriales</taxon>
        <taxon>Clostridiaceae</taxon>
        <taxon>Clostridium</taxon>
    </lineage>
</organism>
<dbReference type="RefSeq" id="WP_039216934.1">
    <property type="nucleotide sequence ID" value="NZ_JENW01000011.1"/>
</dbReference>
<sequence>MVRKKKECDLDKALSIFKNEVGFEFYSLLTDESTKKEYYASNCNKDFSEYINENKQILLEIEEIQSEVRLCY</sequence>
<name>A0AA40IVW5_CLONO</name>
<dbReference type="AlphaFoldDB" id="A0AA40IVW5"/>
<proteinExistence type="predicted"/>
<dbReference type="Proteomes" id="UP000027770">
    <property type="component" value="Unassembled WGS sequence"/>
</dbReference>
<evidence type="ECO:0000313" key="1">
    <source>
        <dbReference type="EMBL" id="KEI18186.1"/>
    </source>
</evidence>
<reference evidence="1 2" key="1">
    <citation type="submission" date="2014-02" db="EMBL/GenBank/DDBJ databases">
        <title>Plasmidome dynamics in the species complex Clostridium novyi sensu lato converts strains of independent lineages into distinctly different pathogens.</title>
        <authorList>
            <person name="Skarin H."/>
            <person name="Segerman B."/>
        </authorList>
    </citation>
    <scope>NUCLEOTIDE SEQUENCE [LARGE SCALE GENOMIC DNA]</scope>
    <source>
        <strain evidence="1 2">ATCC 27606</strain>
    </source>
</reference>
<dbReference type="EMBL" id="JENW01000011">
    <property type="protein sequence ID" value="KEI18186.1"/>
    <property type="molecule type" value="Genomic_DNA"/>
</dbReference>